<dbReference type="Pfam" id="PF17820">
    <property type="entry name" value="PDZ_6"/>
    <property type="match status" value="1"/>
</dbReference>
<feature type="signal peptide" evidence="7">
    <location>
        <begin position="1"/>
        <end position="26"/>
    </location>
</feature>
<keyword evidence="7" id="KW-0732">Signal</keyword>
<dbReference type="InterPro" id="IPR005151">
    <property type="entry name" value="Tail-specific_protease"/>
</dbReference>
<dbReference type="Pfam" id="PF03572">
    <property type="entry name" value="Peptidase_S41"/>
    <property type="match status" value="1"/>
</dbReference>
<dbReference type="GO" id="GO:0007165">
    <property type="term" value="P:signal transduction"/>
    <property type="evidence" value="ECO:0007669"/>
    <property type="project" value="TreeGrafter"/>
</dbReference>
<protein>
    <recommendedName>
        <fullName evidence="8">PDZ domain-containing protein</fullName>
    </recommendedName>
</protein>
<keyword evidence="4 5" id="KW-0720">Serine protease</keyword>
<dbReference type="PANTHER" id="PTHR32060">
    <property type="entry name" value="TAIL-SPECIFIC PROTEASE"/>
    <property type="match status" value="1"/>
</dbReference>
<evidence type="ECO:0000256" key="6">
    <source>
        <dbReference type="SAM" id="Coils"/>
    </source>
</evidence>
<dbReference type="Proteomes" id="UP000233398">
    <property type="component" value="Unassembled WGS sequence"/>
</dbReference>
<dbReference type="AlphaFoldDB" id="A0A2N0VIC6"/>
<evidence type="ECO:0000256" key="1">
    <source>
        <dbReference type="ARBA" id="ARBA00009179"/>
    </source>
</evidence>
<dbReference type="InterPro" id="IPR041489">
    <property type="entry name" value="PDZ_6"/>
</dbReference>
<dbReference type="Gene3D" id="3.90.226.10">
    <property type="entry name" value="2-enoyl-CoA Hydratase, Chain A, domain 1"/>
    <property type="match status" value="1"/>
</dbReference>
<dbReference type="InterPro" id="IPR055210">
    <property type="entry name" value="CtpA/B_N"/>
</dbReference>
<proteinExistence type="inferred from homology"/>
<accession>A0A2N0VIC6</accession>
<dbReference type="CDD" id="cd07560">
    <property type="entry name" value="Peptidase_S41_CPP"/>
    <property type="match status" value="1"/>
</dbReference>
<evidence type="ECO:0000256" key="2">
    <source>
        <dbReference type="ARBA" id="ARBA00022670"/>
    </source>
</evidence>
<evidence type="ECO:0000256" key="3">
    <source>
        <dbReference type="ARBA" id="ARBA00022801"/>
    </source>
</evidence>
<dbReference type="GO" id="GO:0008236">
    <property type="term" value="F:serine-type peptidase activity"/>
    <property type="evidence" value="ECO:0007669"/>
    <property type="project" value="UniProtKB-KW"/>
</dbReference>
<dbReference type="InterPro" id="IPR001478">
    <property type="entry name" value="PDZ"/>
</dbReference>
<dbReference type="InterPro" id="IPR036034">
    <property type="entry name" value="PDZ_sf"/>
</dbReference>
<feature type="coiled-coil region" evidence="6">
    <location>
        <begin position="442"/>
        <end position="482"/>
    </location>
</feature>
<keyword evidence="6" id="KW-0175">Coiled coil</keyword>
<gene>
    <name evidence="9" type="ORF">CWD77_00220</name>
</gene>
<name>A0A2N0VIC6_9BACT</name>
<dbReference type="EMBL" id="PISP01000001">
    <property type="protein sequence ID" value="PKD43943.1"/>
    <property type="molecule type" value="Genomic_DNA"/>
</dbReference>
<feature type="domain" description="PDZ" evidence="8">
    <location>
        <begin position="84"/>
        <end position="150"/>
    </location>
</feature>
<comment type="similarity">
    <text evidence="1 5">Belongs to the peptidase S41A family.</text>
</comment>
<dbReference type="Pfam" id="PF22694">
    <property type="entry name" value="CtpB_N-like"/>
    <property type="match status" value="1"/>
</dbReference>
<evidence type="ECO:0000313" key="10">
    <source>
        <dbReference type="Proteomes" id="UP000233398"/>
    </source>
</evidence>
<reference evidence="9 10" key="1">
    <citation type="submission" date="2017-11" db="EMBL/GenBank/DDBJ databases">
        <title>Rhodohalobacter 15182 sp. nov., isolated from a salt lake.</title>
        <authorList>
            <person name="Han S."/>
        </authorList>
    </citation>
    <scope>NUCLEOTIDE SEQUENCE [LARGE SCALE GENOMIC DNA]</scope>
    <source>
        <strain evidence="9 10">15182</strain>
    </source>
</reference>
<dbReference type="CDD" id="cd06782">
    <property type="entry name" value="cpPDZ_CPP-like"/>
    <property type="match status" value="1"/>
</dbReference>
<dbReference type="RefSeq" id="WP_101071186.1">
    <property type="nucleotide sequence ID" value="NZ_PISP01000001.1"/>
</dbReference>
<sequence length="539" mass="61017">MKAAFKRRYILLIAAFLIVTTAFVQANDLFFQIKKQMTIFSDAYKEIAIRYVDEVSPETLMKNAVNGMLSELDPYTVFVDEGEQQQLEIISSGSYGGIGIEAGFRGDRIVVIAPMDGYPAQRAGIRPGDVIEEINGVEIRDITPEEVQRLTIGDVGSEIEIVIERSGVDRPISFTLERERIEVKNISYYGFADAENSIGYVQLNRFGNQTGEELREALLDLKNQSELNGLILDLRNNPGGLLNEAVEVVDKFLEPGITVAETRSRFESQNSVYATEEPPLFEDLPLTVLINSGSASASEIVAGALQDLDRAVIFGEKSFGKGLVQTIRPLSYNTSLKITVSKYLIPSGRSIQSIQYQDEDNGIRTFKTRNGRDVRDGNGIEPDVLGQENIPSQLDVALKQDNYYFFYVNKKLRNSGFDSGEAPTSLYREFVQELIEEGFTFYTSADEHIEELERQFRDIVEQEDAEENISELKAMLRDYKIAQIYDSREYIENELQREWISQTMDGEERQHSLLQLDNDVQQSLELILDRGRYESILKP</sequence>
<dbReference type="InterPro" id="IPR004447">
    <property type="entry name" value="Peptidase_S41A"/>
</dbReference>
<dbReference type="OrthoDB" id="9812068at2"/>
<evidence type="ECO:0000256" key="5">
    <source>
        <dbReference type="RuleBase" id="RU004404"/>
    </source>
</evidence>
<dbReference type="SUPFAM" id="SSF50156">
    <property type="entry name" value="PDZ domain-like"/>
    <property type="match status" value="1"/>
</dbReference>
<dbReference type="Gene3D" id="3.30.750.44">
    <property type="match status" value="1"/>
</dbReference>
<dbReference type="Gene3D" id="2.30.42.10">
    <property type="match status" value="1"/>
</dbReference>
<evidence type="ECO:0000259" key="8">
    <source>
        <dbReference type="PROSITE" id="PS50106"/>
    </source>
</evidence>
<feature type="chain" id="PRO_5014741627" description="PDZ domain-containing protein" evidence="7">
    <location>
        <begin position="27"/>
        <end position="539"/>
    </location>
</feature>
<dbReference type="PROSITE" id="PS50106">
    <property type="entry name" value="PDZ"/>
    <property type="match status" value="1"/>
</dbReference>
<dbReference type="SMART" id="SM00245">
    <property type="entry name" value="TSPc"/>
    <property type="match status" value="1"/>
</dbReference>
<dbReference type="GO" id="GO:0030288">
    <property type="term" value="C:outer membrane-bounded periplasmic space"/>
    <property type="evidence" value="ECO:0007669"/>
    <property type="project" value="TreeGrafter"/>
</dbReference>
<comment type="caution">
    <text evidence="9">The sequence shown here is derived from an EMBL/GenBank/DDBJ whole genome shotgun (WGS) entry which is preliminary data.</text>
</comment>
<keyword evidence="10" id="KW-1185">Reference proteome</keyword>
<dbReference type="NCBIfam" id="TIGR00225">
    <property type="entry name" value="prc"/>
    <property type="match status" value="1"/>
</dbReference>
<evidence type="ECO:0000313" key="9">
    <source>
        <dbReference type="EMBL" id="PKD43943.1"/>
    </source>
</evidence>
<keyword evidence="2 5" id="KW-0645">Protease</keyword>
<dbReference type="GO" id="GO:0006508">
    <property type="term" value="P:proteolysis"/>
    <property type="evidence" value="ECO:0007669"/>
    <property type="project" value="UniProtKB-KW"/>
</dbReference>
<dbReference type="SUPFAM" id="SSF52096">
    <property type="entry name" value="ClpP/crotonase"/>
    <property type="match status" value="1"/>
</dbReference>
<dbReference type="PANTHER" id="PTHR32060:SF30">
    <property type="entry name" value="CARBOXY-TERMINAL PROCESSING PROTEASE CTPA"/>
    <property type="match status" value="1"/>
</dbReference>
<dbReference type="SMART" id="SM00228">
    <property type="entry name" value="PDZ"/>
    <property type="match status" value="1"/>
</dbReference>
<dbReference type="GO" id="GO:0004175">
    <property type="term" value="F:endopeptidase activity"/>
    <property type="evidence" value="ECO:0007669"/>
    <property type="project" value="TreeGrafter"/>
</dbReference>
<keyword evidence="3 5" id="KW-0378">Hydrolase</keyword>
<evidence type="ECO:0000256" key="4">
    <source>
        <dbReference type="ARBA" id="ARBA00022825"/>
    </source>
</evidence>
<organism evidence="9 10">
    <name type="scientific">Rhodohalobacter barkolensis</name>
    <dbReference type="NCBI Taxonomy" id="2053187"/>
    <lineage>
        <taxon>Bacteria</taxon>
        <taxon>Pseudomonadati</taxon>
        <taxon>Balneolota</taxon>
        <taxon>Balneolia</taxon>
        <taxon>Balneolales</taxon>
        <taxon>Balneolaceae</taxon>
        <taxon>Rhodohalobacter</taxon>
    </lineage>
</organism>
<evidence type="ECO:0000256" key="7">
    <source>
        <dbReference type="SAM" id="SignalP"/>
    </source>
</evidence>
<dbReference type="InterPro" id="IPR029045">
    <property type="entry name" value="ClpP/crotonase-like_dom_sf"/>
</dbReference>